<reference evidence="3 4" key="2">
    <citation type="submission" date="2020-03" db="EMBL/GenBank/DDBJ databases">
        <authorList>
            <person name="Ichikawa N."/>
            <person name="Kimura A."/>
            <person name="Kitahashi Y."/>
            <person name="Uohara A."/>
        </authorList>
    </citation>
    <scope>NUCLEOTIDE SEQUENCE [LARGE SCALE GENOMIC DNA]</scope>
    <source>
        <strain evidence="3 4">NBRC 105367</strain>
    </source>
</reference>
<dbReference type="RefSeq" id="WP_173158997.1">
    <property type="nucleotide sequence ID" value="NZ_AP022871.1"/>
</dbReference>
<dbReference type="Proteomes" id="UP000503011">
    <property type="component" value="Chromosome"/>
</dbReference>
<dbReference type="Pfam" id="PF01243">
    <property type="entry name" value="PNPOx_N"/>
    <property type="match status" value="1"/>
</dbReference>
<proteinExistence type="predicted"/>
<accession>A0A6F8YN11</accession>
<dbReference type="PANTHER" id="PTHR35176:SF2">
    <property type="entry name" value="F420H(2)-DEPENDENT REDUCTASE RV1155"/>
    <property type="match status" value="1"/>
</dbReference>
<evidence type="ECO:0000259" key="2">
    <source>
        <dbReference type="Pfam" id="PF01243"/>
    </source>
</evidence>
<feature type="domain" description="Pyridoxamine 5'-phosphate oxidase N-terminal" evidence="2">
    <location>
        <begin position="8"/>
        <end position="131"/>
    </location>
</feature>
<dbReference type="GO" id="GO:0005829">
    <property type="term" value="C:cytosol"/>
    <property type="evidence" value="ECO:0007669"/>
    <property type="project" value="TreeGrafter"/>
</dbReference>
<dbReference type="KEGG" id="psuu:Psuf_048150"/>
<dbReference type="InterPro" id="IPR011576">
    <property type="entry name" value="Pyridox_Oxase_N"/>
</dbReference>
<dbReference type="EMBL" id="AP022871">
    <property type="protein sequence ID" value="BCB87502.1"/>
    <property type="molecule type" value="Genomic_DNA"/>
</dbReference>
<dbReference type="InterPro" id="IPR012349">
    <property type="entry name" value="Split_barrel_FMN-bd"/>
</dbReference>
<dbReference type="NCBIfam" id="TIGR03668">
    <property type="entry name" value="Rv0121_F420"/>
    <property type="match status" value="1"/>
</dbReference>
<evidence type="ECO:0000256" key="1">
    <source>
        <dbReference type="ARBA" id="ARBA00023002"/>
    </source>
</evidence>
<dbReference type="GO" id="GO:0016627">
    <property type="term" value="F:oxidoreductase activity, acting on the CH-CH group of donors"/>
    <property type="evidence" value="ECO:0007669"/>
    <property type="project" value="TreeGrafter"/>
</dbReference>
<dbReference type="InterPro" id="IPR052019">
    <property type="entry name" value="F420H2_bilvrd_red/Heme_oxyg"/>
</dbReference>
<dbReference type="AlphaFoldDB" id="A0A6F8YN11"/>
<evidence type="ECO:0000313" key="4">
    <source>
        <dbReference type="Proteomes" id="UP000503011"/>
    </source>
</evidence>
<dbReference type="Gene3D" id="2.30.110.10">
    <property type="entry name" value="Electron Transport, Fmn-binding Protein, Chain A"/>
    <property type="match status" value="1"/>
</dbReference>
<dbReference type="InterPro" id="IPR019967">
    <property type="entry name" value="F420-dep_enz_PPOX_Rv0121"/>
</dbReference>
<organism evidence="3 4">
    <name type="scientific">Phytohabitans suffuscus</name>
    <dbReference type="NCBI Taxonomy" id="624315"/>
    <lineage>
        <taxon>Bacteria</taxon>
        <taxon>Bacillati</taxon>
        <taxon>Actinomycetota</taxon>
        <taxon>Actinomycetes</taxon>
        <taxon>Micromonosporales</taxon>
        <taxon>Micromonosporaceae</taxon>
    </lineage>
</organism>
<protein>
    <submittedName>
        <fullName evidence="3">PPOX class F420-dependent oxidoreductase</fullName>
    </submittedName>
</protein>
<sequence length="134" mass="14661">MTPSRLRFASARVATLATVDSAGAPHAVPVTFALDGETVWSAVDAKPKRHTALRRLDNIRANPRVSLLAQHWDEDWSALWWVRADGLATVTADPSAVDRAAGLLKEKYAQYRTVDVPGPVIQVTVTSWRGWSAT</sequence>
<dbReference type="GO" id="GO:0070967">
    <property type="term" value="F:coenzyme F420 binding"/>
    <property type="evidence" value="ECO:0007669"/>
    <property type="project" value="TreeGrafter"/>
</dbReference>
<reference evidence="3 4" key="1">
    <citation type="submission" date="2020-03" db="EMBL/GenBank/DDBJ databases">
        <title>Whole genome shotgun sequence of Phytohabitans suffuscus NBRC 105367.</title>
        <authorList>
            <person name="Komaki H."/>
            <person name="Tamura T."/>
        </authorList>
    </citation>
    <scope>NUCLEOTIDE SEQUENCE [LARGE SCALE GENOMIC DNA]</scope>
    <source>
        <strain evidence="3 4">NBRC 105367</strain>
    </source>
</reference>
<name>A0A6F8YN11_9ACTN</name>
<keyword evidence="1" id="KW-0560">Oxidoreductase</keyword>
<gene>
    <name evidence="3" type="ORF">Psuf_048150</name>
</gene>
<keyword evidence="4" id="KW-1185">Reference proteome</keyword>
<evidence type="ECO:0000313" key="3">
    <source>
        <dbReference type="EMBL" id="BCB87502.1"/>
    </source>
</evidence>
<dbReference type="SUPFAM" id="SSF50475">
    <property type="entry name" value="FMN-binding split barrel"/>
    <property type="match status" value="1"/>
</dbReference>
<dbReference type="PANTHER" id="PTHR35176">
    <property type="entry name" value="HEME OXYGENASE HI_0854-RELATED"/>
    <property type="match status" value="1"/>
</dbReference>